<comment type="similarity">
    <text evidence="5">Belongs to the EXORDIUM family.</text>
</comment>
<name>A0AAN7Q6L3_9MYRT</name>
<evidence type="ECO:0000256" key="3">
    <source>
        <dbReference type="ARBA" id="ARBA00022525"/>
    </source>
</evidence>
<organism evidence="7 8">
    <name type="scientific">Trapa incisa</name>
    <dbReference type="NCBI Taxonomy" id="236973"/>
    <lineage>
        <taxon>Eukaryota</taxon>
        <taxon>Viridiplantae</taxon>
        <taxon>Streptophyta</taxon>
        <taxon>Embryophyta</taxon>
        <taxon>Tracheophyta</taxon>
        <taxon>Spermatophyta</taxon>
        <taxon>Magnoliopsida</taxon>
        <taxon>eudicotyledons</taxon>
        <taxon>Gunneridae</taxon>
        <taxon>Pentapetalae</taxon>
        <taxon>rosids</taxon>
        <taxon>malvids</taxon>
        <taxon>Myrtales</taxon>
        <taxon>Lythraceae</taxon>
        <taxon>Trapa</taxon>
    </lineage>
</organism>
<evidence type="ECO:0000313" key="8">
    <source>
        <dbReference type="Proteomes" id="UP001345219"/>
    </source>
</evidence>
<keyword evidence="8" id="KW-1185">Reference proteome</keyword>
<gene>
    <name evidence="7" type="ORF">SAY87_005514</name>
</gene>
<feature type="chain" id="PRO_5042950500" description="Protein EXORDIUM-like 2" evidence="6">
    <location>
        <begin position="46"/>
        <end position="327"/>
    </location>
</feature>
<evidence type="ECO:0000313" key="7">
    <source>
        <dbReference type="EMBL" id="KAK4760621.1"/>
    </source>
</evidence>
<comment type="subcellular location">
    <subcellularLocation>
        <location evidence="1">Secreted</location>
        <location evidence="1">Extracellular space</location>
        <location evidence="1">Apoplast</location>
    </subcellularLocation>
</comment>
<proteinExistence type="inferred from homology"/>
<evidence type="ECO:0000256" key="4">
    <source>
        <dbReference type="ARBA" id="ARBA00022729"/>
    </source>
</evidence>
<evidence type="ECO:0000256" key="2">
    <source>
        <dbReference type="ARBA" id="ARBA00022523"/>
    </source>
</evidence>
<reference evidence="7 8" key="1">
    <citation type="journal article" date="2023" name="Hortic Res">
        <title>Pangenome of water caltrop reveals structural variations and asymmetric subgenome divergence after allopolyploidization.</title>
        <authorList>
            <person name="Zhang X."/>
            <person name="Chen Y."/>
            <person name="Wang L."/>
            <person name="Yuan Y."/>
            <person name="Fang M."/>
            <person name="Shi L."/>
            <person name="Lu R."/>
            <person name="Comes H.P."/>
            <person name="Ma Y."/>
            <person name="Chen Y."/>
            <person name="Huang G."/>
            <person name="Zhou Y."/>
            <person name="Zheng Z."/>
            <person name="Qiu Y."/>
        </authorList>
    </citation>
    <scope>NUCLEOTIDE SEQUENCE [LARGE SCALE GENOMIC DNA]</scope>
    <source>
        <tissue evidence="7">Roots</tissue>
    </source>
</reference>
<accession>A0AAN7Q6L3</accession>
<dbReference type="GO" id="GO:0048046">
    <property type="term" value="C:apoplast"/>
    <property type="evidence" value="ECO:0007669"/>
    <property type="project" value="UniProtKB-SubCell"/>
</dbReference>
<evidence type="ECO:0000256" key="5">
    <source>
        <dbReference type="ARBA" id="ARBA00023591"/>
    </source>
</evidence>
<keyword evidence="2" id="KW-0052">Apoplast</keyword>
<dbReference type="PANTHER" id="PTHR31279">
    <property type="entry name" value="PROTEIN EXORDIUM-LIKE 5"/>
    <property type="match status" value="1"/>
</dbReference>
<evidence type="ECO:0000256" key="1">
    <source>
        <dbReference type="ARBA" id="ARBA00004271"/>
    </source>
</evidence>
<keyword evidence="3" id="KW-0964">Secreted</keyword>
<comment type="caution">
    <text evidence="7">The sequence shown here is derived from an EMBL/GenBank/DDBJ whole genome shotgun (WGS) entry which is preliminary data.</text>
</comment>
<evidence type="ECO:0000256" key="6">
    <source>
        <dbReference type="SAM" id="SignalP"/>
    </source>
</evidence>
<feature type="signal peptide" evidence="6">
    <location>
        <begin position="1"/>
        <end position="45"/>
    </location>
</feature>
<protein>
    <recommendedName>
        <fullName evidence="9">Protein EXORDIUM-like 2</fullName>
    </recommendedName>
</protein>
<dbReference type="PANTHER" id="PTHR31279:SF13">
    <property type="entry name" value="PROTEIN EXORDIUM-LIKE 6"/>
    <property type="match status" value="1"/>
</dbReference>
<dbReference type="AlphaFoldDB" id="A0AAN7Q6L3"/>
<dbReference type="Proteomes" id="UP001345219">
    <property type="component" value="Chromosome 5"/>
</dbReference>
<keyword evidence="4 6" id="KW-0732">Signal</keyword>
<sequence>MLFCGEEEALDKMKVTPMMASSSPPRHWFPLLFLSLLLVVPPVLAHGGPPDPPTHHGGSVLSGNLNLALLWYGPFGRGQKRVIRSFINSLNYNAGANLEPQVSSWWRVVESYQSFAKPGGAHGPAPPIRVKVVRQVGYRDYSIGKVLTVDFIKPLVEKAVAGAPKSLAVIFAGRGVAVQGLCMGKCAIHGVFGTQPYIVVGDPETECPGACAWPFYQSDYGPRGVILQPPNGNVGTDAMVVALASGLAEAVTNPFNDGFFSGLPMMQTEVSDACPNMFGSGALPGYTGKVRIDPLTGGGFNAHGARGKKFLLPAIWNPKTASCYTTL</sequence>
<dbReference type="InterPro" id="IPR006766">
    <property type="entry name" value="EXORDIUM-like"/>
</dbReference>
<evidence type="ECO:0008006" key="9">
    <source>
        <dbReference type="Google" id="ProtNLM"/>
    </source>
</evidence>
<dbReference type="Pfam" id="PF04674">
    <property type="entry name" value="Phi_1"/>
    <property type="match status" value="1"/>
</dbReference>
<dbReference type="EMBL" id="JAXIOK010000010">
    <property type="protein sequence ID" value="KAK4760621.1"/>
    <property type="molecule type" value="Genomic_DNA"/>
</dbReference>